<evidence type="ECO:0000313" key="2">
    <source>
        <dbReference type="EMBL" id="NMO08405.1"/>
    </source>
</evidence>
<gene>
    <name evidence="1" type="ORF">BK007_06380</name>
    <name evidence="2" type="ORF">HG719_00965</name>
</gene>
<reference evidence="2 4" key="2">
    <citation type="submission" date="2020-04" db="EMBL/GenBank/DDBJ databases">
        <title>Draft genome of Methanobacterium subterraneum isolated from animal feces.</title>
        <authorList>
            <person name="Ouboter H.T."/>
            <person name="Berger S."/>
            <person name="Gungor E."/>
            <person name="Jetten M.S.M."/>
            <person name="Welte C.U."/>
        </authorList>
    </citation>
    <scope>NUCLEOTIDE SEQUENCE [LARGE SCALE GENOMIC DNA]</scope>
    <source>
        <strain evidence="2">HO_2020</strain>
    </source>
</reference>
<organism evidence="1 3">
    <name type="scientific">Methanobacterium subterraneum</name>
    <dbReference type="NCBI Taxonomy" id="59277"/>
    <lineage>
        <taxon>Archaea</taxon>
        <taxon>Methanobacteriati</taxon>
        <taxon>Methanobacteriota</taxon>
        <taxon>Methanomada group</taxon>
        <taxon>Methanobacteria</taxon>
        <taxon>Methanobacteriales</taxon>
        <taxon>Methanobacteriaceae</taxon>
        <taxon>Methanobacterium</taxon>
    </lineage>
</organism>
<accession>A0A2H4VC60</accession>
<dbReference type="OrthoDB" id="53307at2157"/>
<evidence type="ECO:0000313" key="4">
    <source>
        <dbReference type="Proteomes" id="UP000591058"/>
    </source>
</evidence>
<dbReference type="Gene3D" id="1.25.10.90">
    <property type="match status" value="1"/>
</dbReference>
<dbReference type="PANTHER" id="PTHR41291:SF1">
    <property type="entry name" value="DNA ALKYLATION REPAIR PROTEIN"/>
    <property type="match status" value="1"/>
</dbReference>
<name>A0A2H4VC60_9EURY</name>
<dbReference type="InterPro" id="IPR016024">
    <property type="entry name" value="ARM-type_fold"/>
</dbReference>
<dbReference type="EMBL" id="JABBYL010000004">
    <property type="protein sequence ID" value="NMO08405.1"/>
    <property type="molecule type" value="Genomic_DNA"/>
</dbReference>
<dbReference type="GeneID" id="35122907"/>
<evidence type="ECO:0000313" key="1">
    <source>
        <dbReference type="EMBL" id="AUB55671.1"/>
    </source>
</evidence>
<dbReference type="SUPFAM" id="SSF48371">
    <property type="entry name" value="ARM repeat"/>
    <property type="match status" value="1"/>
</dbReference>
<dbReference type="RefSeq" id="WP_100905649.1">
    <property type="nucleotide sequence ID" value="NZ_CP017766.1"/>
</dbReference>
<protein>
    <submittedName>
        <fullName evidence="1">DNA alkylation repair protein</fullName>
    </submittedName>
</protein>
<dbReference type="Proteomes" id="UP000232806">
    <property type="component" value="Chromosome"/>
</dbReference>
<reference evidence="1 3" key="1">
    <citation type="submission" date="2016-10" db="EMBL/GenBank/DDBJ databases">
        <title>Comparative genomics between deep and shallow subseafloor isolates.</title>
        <authorList>
            <person name="Ishii S."/>
            <person name="Miller J.R."/>
            <person name="Sutton G."/>
            <person name="Suzuki S."/>
            <person name="Methe B."/>
            <person name="Inagaki F."/>
            <person name="Imachi H."/>
        </authorList>
    </citation>
    <scope>NUCLEOTIDE SEQUENCE [LARGE SCALE GENOMIC DNA]</scope>
    <source>
        <strain evidence="1 3">MO-MB1</strain>
    </source>
</reference>
<dbReference type="InterPro" id="IPR014825">
    <property type="entry name" value="DNA_alkylation"/>
</dbReference>
<dbReference type="CDD" id="cd06561">
    <property type="entry name" value="AlkD_like"/>
    <property type="match status" value="1"/>
</dbReference>
<dbReference type="PANTHER" id="PTHR41291">
    <property type="entry name" value="DNA ALKYLATION REPAIR PROTEIN"/>
    <property type="match status" value="1"/>
</dbReference>
<proteinExistence type="predicted"/>
<dbReference type="EMBL" id="CP017766">
    <property type="protein sequence ID" value="AUB55671.1"/>
    <property type="molecule type" value="Genomic_DNA"/>
</dbReference>
<sequence length="228" mass="26673">MDYHEIIQKLESLSSPEDVEGMARFGISPEKTYAVRIPDLRKIAKTVGKDHHLAAQLWKAGYRETRILACMIDDPKQLTSEQMDRWTSEFDYWEICDQCCMKLFRMTPYAYEKVFQWSQRKGEFVKRAAFTLIAVLAVHDKKAADEKFEQFFPLIIREATDNRNYVKKGVNWALRHIGKRNIELNKKAIIVAGEIQKIHSKGAKWIAADALRELESEKVQERLHRKTN</sequence>
<dbReference type="Proteomes" id="UP000591058">
    <property type="component" value="Unassembled WGS sequence"/>
</dbReference>
<evidence type="ECO:0000313" key="3">
    <source>
        <dbReference type="Proteomes" id="UP000232806"/>
    </source>
</evidence>
<dbReference type="AlphaFoldDB" id="A0A2H4VC60"/>
<dbReference type="Pfam" id="PF08713">
    <property type="entry name" value="DNA_alkylation"/>
    <property type="match status" value="1"/>
</dbReference>